<evidence type="ECO:0000313" key="2">
    <source>
        <dbReference type="EMBL" id="RTR27019.1"/>
    </source>
</evidence>
<dbReference type="AlphaFoldDB" id="A0A431VVH0"/>
<dbReference type="Proteomes" id="UP000282060">
    <property type="component" value="Unassembled WGS sequence"/>
</dbReference>
<proteinExistence type="predicted"/>
<evidence type="ECO:0000256" key="1">
    <source>
        <dbReference type="SAM" id="MobiDB-lite"/>
    </source>
</evidence>
<feature type="region of interest" description="Disordered" evidence="1">
    <location>
        <begin position="114"/>
        <end position="136"/>
    </location>
</feature>
<dbReference type="EMBL" id="RXNV01000018">
    <property type="protein sequence ID" value="RTR27019.1"/>
    <property type="molecule type" value="Genomic_DNA"/>
</dbReference>
<reference evidence="2 3" key="1">
    <citation type="submission" date="2018-12" db="EMBL/GenBank/DDBJ databases">
        <authorList>
            <person name="Yu L."/>
        </authorList>
    </citation>
    <scope>NUCLEOTIDE SEQUENCE [LARGE SCALE GENOMIC DNA]</scope>
    <source>
        <strain evidence="2 3">HAW-EB5</strain>
    </source>
</reference>
<protein>
    <submittedName>
        <fullName evidence="2">Uncharacterized protein</fullName>
    </submittedName>
</protein>
<name>A0A431VVH0_9GAMM</name>
<dbReference type="OrthoDB" id="9886529at2"/>
<evidence type="ECO:0000313" key="3">
    <source>
        <dbReference type="Proteomes" id="UP000282060"/>
    </source>
</evidence>
<organism evidence="2 3">
    <name type="scientific">Shewanella atlantica</name>
    <dbReference type="NCBI Taxonomy" id="271099"/>
    <lineage>
        <taxon>Bacteria</taxon>
        <taxon>Pseudomonadati</taxon>
        <taxon>Pseudomonadota</taxon>
        <taxon>Gammaproteobacteria</taxon>
        <taxon>Alteromonadales</taxon>
        <taxon>Shewanellaceae</taxon>
        <taxon>Shewanella</taxon>
    </lineage>
</organism>
<keyword evidence="3" id="KW-1185">Reference proteome</keyword>
<dbReference type="RefSeq" id="WP_126507998.1">
    <property type="nucleotide sequence ID" value="NZ_RXNV01000018.1"/>
</dbReference>
<sequence length="239" mass="27983">MDNDEKQELSGALLAEFYVVTRRDRNLIRHMVGQRIGRYPEAADLDYMTYGCIADIERILTGQLNAQSNEVSKVKERQRKLFEFKKDKNYVKKYVLEATKSFCRKKRYYWGHGKNKPKLEKGEKHKERKAGRAARTHYSGDANQVDAWLSSIAASGLNMQSFHHDTIQELDDFLKESGLNDKKIRCFWDKLEGMTFVEMSEQDSLSSSPDKYRKRYKRLITQLESQSGKLKDILMRDYG</sequence>
<feature type="compositionally biased region" description="Basic residues" evidence="1">
    <location>
        <begin position="126"/>
        <end position="135"/>
    </location>
</feature>
<comment type="caution">
    <text evidence="2">The sequence shown here is derived from an EMBL/GenBank/DDBJ whole genome shotgun (WGS) entry which is preliminary data.</text>
</comment>
<gene>
    <name evidence="2" type="ORF">EKG39_21140</name>
</gene>
<accession>A0A431VVH0</accession>